<dbReference type="InterPro" id="IPR003323">
    <property type="entry name" value="OTU_dom"/>
</dbReference>
<comment type="caution">
    <text evidence="4">The sequence shown here is derived from an EMBL/GenBank/DDBJ whole genome shotgun (WGS) entry which is preliminary data.</text>
</comment>
<dbReference type="Proteomes" id="UP001152797">
    <property type="component" value="Unassembled WGS sequence"/>
</dbReference>
<feature type="domain" description="OTU" evidence="2">
    <location>
        <begin position="517"/>
        <end position="669"/>
    </location>
</feature>
<dbReference type="GO" id="GO:0003964">
    <property type="term" value="F:RNA-directed DNA polymerase activity"/>
    <property type="evidence" value="ECO:0007669"/>
    <property type="project" value="UniProtKB-KW"/>
</dbReference>
<proteinExistence type="predicted"/>
<evidence type="ECO:0000313" key="4">
    <source>
        <dbReference type="EMBL" id="CAI4018227.1"/>
    </source>
</evidence>
<dbReference type="InterPro" id="IPR036691">
    <property type="entry name" value="Endo/exonu/phosph_ase_sf"/>
</dbReference>
<evidence type="ECO:0000256" key="1">
    <source>
        <dbReference type="SAM" id="MobiDB-lite"/>
    </source>
</evidence>
<reference evidence="4" key="1">
    <citation type="submission" date="2022-10" db="EMBL/GenBank/DDBJ databases">
        <authorList>
            <person name="Chen Y."/>
            <person name="Dougan E. K."/>
            <person name="Chan C."/>
            <person name="Rhodes N."/>
            <person name="Thang M."/>
        </authorList>
    </citation>
    <scope>NUCLEOTIDE SEQUENCE</scope>
</reference>
<feature type="region of interest" description="Disordered" evidence="1">
    <location>
        <begin position="1"/>
        <end position="89"/>
    </location>
</feature>
<dbReference type="InterPro" id="IPR005135">
    <property type="entry name" value="Endo/exonuclease/phosphatase"/>
</dbReference>
<gene>
    <name evidence="4" type="ORF">C1SCF055_LOCUS42819</name>
</gene>
<dbReference type="PROSITE" id="PS50878">
    <property type="entry name" value="RT_POL"/>
    <property type="match status" value="1"/>
</dbReference>
<evidence type="ECO:0000313" key="5">
    <source>
        <dbReference type="EMBL" id="CAL4805539.1"/>
    </source>
</evidence>
<feature type="region of interest" description="Disordered" evidence="1">
    <location>
        <begin position="689"/>
        <end position="785"/>
    </location>
</feature>
<sequence>MRKKTKQKKKAENQQNADERPSKKPKHAHATGVQPNSAAPHVKPEQRKKNTGAFAASWSEVAQGKPPPDKGKQSNRTLGPGRPQTEKHKETWSLLNSAWPKAALVQAATVREALEKGIVPTGQACLCQTWNQIEDFQRLAKLHKLEDKAFALLLAQGEGEKSDGKRVNYFPTWENARTYIRPFFVQPLVKAIPDMPVQKVHATNVPADASPLATFRVTVPKALLAKVSWEAIKNNPRKLVFKVFGEQTVQTTYGWKEVQIGGKRQTEPEILLQGFLRCKESSANAVLQLSGTEGLFVDKLCNSPSPRPNVWWFALAEDEDLHTYFVRAAAEAKRENASLCFRKGGNACLGMRLQSAKKMGLQLHAWTLHGVPKHWFGQDVMQCLFDAGCTEAAIIRPPEGRQRSWLVKAKVNDENNLGVVGIQAGARVLYLNRVQHKNKRSAEVLSVIKPSVSRHAVITKPEAEQKAGDDAARARERSRSPNKGSGPSKASVPSKGSVGHTENVPAEGPAFPFADKIFSLDCGGGGNCGYQALAAGLALERGQSFDSFKEELQARGRTVRNDIFKHMEKHVKEYKEWFAPSERSEHMDAGSTPQTWEAFLDSTLREGRWIEGLSLRAASRRYGVQIIVVPLQGEEKDRPMAFGEVRSGKDPIVLLLNTIEGHYTLAQLKAGRQWPREWMSAPAASVDSAAFRGGGKSVSSADWRPAATPSRKSSHSWRPACTPEKSVVSRVRSCLPSKSKPRSKVASIRSPSSCHPFHAPSCKAKSAPGSSSGARARVPGHVGSQKAHHIKPQEIADQYQWTCNLCQEVFRTRMPRHIQKVHPGKAKHVTPVFRKCLQIATPSADIPVDQRSWSCPKCNKGFAWMSQRSLNASRLAHEKVCYGLTTQQLRKRCYVRDSWKTKHVALNKNNALLRRNETATAIQDFNAKGPGFAFRVPKSLFDPKTGSDAFSCATCTLFHQKWKGVSEHQCNGREGRNMFMKHQLRKAFWHRHRKCHPKLIEFLIKQWKVTKSELQTLEEGLATAGGRRGICPAQKCCWYKDVVEDGDVHPHPGPSSSSSTHMEVLTINAGGAANAWAVARWTCAHRPAVVVIQELRMNQAKQSDFANYLLRHGYRSWFACPPTHGGVAILVRFDKPAQLIRTHTRPEGQAIMLQLDHALIVGAYFSPNSAACDIATTLDDWVSSVHENKPLFILGDFNEEPSFAQRWSTIRGFGSVSTVNDSMGQPLPTRWSGHRCIDWIWASHILMVEKLHFRDEVFSDHKPVCFSLQFSQNKVWGYKAVQTRKLLPPPDVPKDVWKQALANSWSQASLPPETSTNQEWREFCNMAEQAQVAALQACGGPIPKPKLTREKGSDLQVDAAEAGTFRLRQQATMRELKLRKLLGRILETETQRQRGRAVPAILNQRIFRHPFLRDQGVQTLGEAKQWVQQALHDHLQAVQAQQLRAWREQLSGANQPPSLAWSPITAKELQTQAGRMRGTAAGCDGWSGDDIASWPTEAWVIMAELVQRWLARGEVPDVWSSVRQIQLQKPNAKVREGDQALAAKDLRPIAIQSVIWRAVASSWTRRPQTRAWVKSWVHESAYGGIQGKSVAHAVDKLLQSFEKRRGGVLLSLDYAKCFDMVDPELGIMCLRHFGCPNEILFALRQVWDQNRWLCFRRDCLPNPVHVTTSIPQGDAISPLTLLALLTGLTGRVLQERTEPHTLATFLDDRNLVAKTPEDAAKLWKTWKELSPRVGLQENDAKVQVVPRAADFKPRLLQAGFSENQIVDSARVLGVDITARLNATHRPTKETRIQETHARLERIGLLPVSADVKAALTCSLAIPKAVWGLWLTPFSAKPLSTRIKRISGGQHVTCSTNLFFLLAGHGLNPNFAAGFGAYIYLADIVRHHPRTWPNTSPRGTWLGTVRQWLLGLQWQEQGAWTWVHPEVNFCIDWNQPISVDIKQKEHHALRETWRRQQFALFMSSGRRDAAAVQDCVYNESRVTCARKIFRSCNTHSRACMIGAVVSDARLDKIKNPDHPPAPCSWCSTGDVPTWHHLAWECSAFRDTRGAVPQDPLQRVLGWPFGQDHQTDASVLEHLGNVRERMLDRRYRGN</sequence>
<accession>A0A9P1GNU9</accession>
<keyword evidence="5" id="KW-0548">Nucleotidyltransferase</keyword>
<dbReference type="EMBL" id="CAMXCT030006682">
    <property type="protein sequence ID" value="CAL4805539.1"/>
    <property type="molecule type" value="Genomic_DNA"/>
</dbReference>
<dbReference type="Gene3D" id="3.60.10.10">
    <property type="entry name" value="Endonuclease/exonuclease/phosphatase"/>
    <property type="match status" value="1"/>
</dbReference>
<dbReference type="PROSITE" id="PS50802">
    <property type="entry name" value="OTU"/>
    <property type="match status" value="1"/>
</dbReference>
<feature type="domain" description="Reverse transcriptase" evidence="3">
    <location>
        <begin position="1508"/>
        <end position="1762"/>
    </location>
</feature>
<dbReference type="CDD" id="cd22744">
    <property type="entry name" value="OTU"/>
    <property type="match status" value="1"/>
</dbReference>
<keyword evidence="5" id="KW-0808">Transferase</keyword>
<evidence type="ECO:0000313" key="6">
    <source>
        <dbReference type="Proteomes" id="UP001152797"/>
    </source>
</evidence>
<feature type="region of interest" description="Disordered" evidence="1">
    <location>
        <begin position="456"/>
        <end position="504"/>
    </location>
</feature>
<keyword evidence="6" id="KW-1185">Reference proteome</keyword>
<dbReference type="SUPFAM" id="SSF56672">
    <property type="entry name" value="DNA/RNA polymerases"/>
    <property type="match status" value="1"/>
</dbReference>
<dbReference type="Gene3D" id="3.90.70.80">
    <property type="match status" value="1"/>
</dbReference>
<dbReference type="InterPro" id="IPR043502">
    <property type="entry name" value="DNA/RNA_pol_sf"/>
</dbReference>
<feature type="compositionally biased region" description="Low complexity" evidence="1">
    <location>
        <begin position="759"/>
        <end position="777"/>
    </location>
</feature>
<dbReference type="Pfam" id="PF00078">
    <property type="entry name" value="RVT_1"/>
    <property type="match status" value="1"/>
</dbReference>
<dbReference type="EMBL" id="CAMXCT010006682">
    <property type="protein sequence ID" value="CAI4018227.1"/>
    <property type="molecule type" value="Genomic_DNA"/>
</dbReference>
<protein>
    <submittedName>
        <fullName evidence="5">LINE-1 reverse transcriptase homolog</fullName>
    </submittedName>
</protein>
<keyword evidence="5" id="KW-0695">RNA-directed DNA polymerase</keyword>
<reference evidence="5 6" key="2">
    <citation type="submission" date="2024-05" db="EMBL/GenBank/DDBJ databases">
        <authorList>
            <person name="Chen Y."/>
            <person name="Shah S."/>
            <person name="Dougan E. K."/>
            <person name="Thang M."/>
            <person name="Chan C."/>
        </authorList>
    </citation>
    <scope>NUCLEOTIDE SEQUENCE [LARGE SCALE GENOMIC DNA]</scope>
</reference>
<dbReference type="SUPFAM" id="SSF56219">
    <property type="entry name" value="DNase I-like"/>
    <property type="match status" value="1"/>
</dbReference>
<name>A0A9P1GNU9_9DINO</name>
<dbReference type="OrthoDB" id="408245at2759"/>
<feature type="compositionally biased region" description="Basic and acidic residues" evidence="1">
    <location>
        <begin position="461"/>
        <end position="479"/>
    </location>
</feature>
<dbReference type="Pfam" id="PF03372">
    <property type="entry name" value="Exo_endo_phos"/>
    <property type="match status" value="1"/>
</dbReference>
<organism evidence="4">
    <name type="scientific">Cladocopium goreaui</name>
    <dbReference type="NCBI Taxonomy" id="2562237"/>
    <lineage>
        <taxon>Eukaryota</taxon>
        <taxon>Sar</taxon>
        <taxon>Alveolata</taxon>
        <taxon>Dinophyceae</taxon>
        <taxon>Suessiales</taxon>
        <taxon>Symbiodiniaceae</taxon>
        <taxon>Cladocopium</taxon>
    </lineage>
</organism>
<dbReference type="InterPro" id="IPR000477">
    <property type="entry name" value="RT_dom"/>
</dbReference>
<evidence type="ECO:0000259" key="3">
    <source>
        <dbReference type="PROSITE" id="PS50878"/>
    </source>
</evidence>
<evidence type="ECO:0000259" key="2">
    <source>
        <dbReference type="PROSITE" id="PS50802"/>
    </source>
</evidence>
<dbReference type="EMBL" id="CAMXCT020006682">
    <property type="protein sequence ID" value="CAL1171602.1"/>
    <property type="molecule type" value="Genomic_DNA"/>
</dbReference>